<dbReference type="InterPro" id="IPR012433">
    <property type="entry name" value="Imm11"/>
</dbReference>
<accession>A0A3A8K6G9</accession>
<reference evidence="3" key="1">
    <citation type="submission" date="2018-09" db="EMBL/GenBank/DDBJ databases">
        <authorList>
            <person name="Livingstone P.G."/>
            <person name="Whitworth D.E."/>
        </authorList>
    </citation>
    <scope>NUCLEOTIDE SEQUENCE [LARGE SCALE GENOMIC DNA]</scope>
    <source>
        <strain evidence="3">CA043D</strain>
    </source>
</reference>
<dbReference type="Pfam" id="PF07791">
    <property type="entry name" value="Imm11"/>
    <property type="match status" value="1"/>
</dbReference>
<proteinExistence type="predicted"/>
<dbReference type="Proteomes" id="UP000268313">
    <property type="component" value="Unassembled WGS sequence"/>
</dbReference>
<dbReference type="OrthoDB" id="5509251at2"/>
<comment type="caution">
    <text evidence="2">The sequence shown here is derived from an EMBL/GenBank/DDBJ whole genome shotgun (WGS) entry which is preliminary data.</text>
</comment>
<name>A0A3A8K6G9_9BACT</name>
<dbReference type="EMBL" id="RAWE01000107">
    <property type="protein sequence ID" value="RKG99750.1"/>
    <property type="molecule type" value="Genomic_DNA"/>
</dbReference>
<evidence type="ECO:0000313" key="3">
    <source>
        <dbReference type="Proteomes" id="UP000268313"/>
    </source>
</evidence>
<evidence type="ECO:0000313" key="2">
    <source>
        <dbReference type="EMBL" id="RKG99750.1"/>
    </source>
</evidence>
<protein>
    <recommendedName>
        <fullName evidence="1">Immunity MXAN-0049 protein domain-containing protein</fullName>
    </recommendedName>
</protein>
<dbReference type="AlphaFoldDB" id="A0A3A8K6G9"/>
<sequence length="198" mass="22088">MPKRFFKLTDDVYLPGRWELGHPLDQEGRKLDDPWQFRIGQRAPSEERIRIPIKISGKPLDYSHAAFSIPVVHARVASLFTEVAPDDVQIIPVEIDSQPDQHFILNATRRVKCIDDAACEEVRYWAPEDGLPEKVGTYSSVSGMRIDTAKVEGAKVFRTWGWTVALIVSEEIKEALERAGITGVRFTDVTGPGAATGS</sequence>
<evidence type="ECO:0000259" key="1">
    <source>
        <dbReference type="Pfam" id="PF07791"/>
    </source>
</evidence>
<dbReference type="RefSeq" id="WP_120605194.1">
    <property type="nucleotide sequence ID" value="NZ_JABFJX010000067.1"/>
</dbReference>
<feature type="domain" description="Immunity MXAN-0049 protein" evidence="1">
    <location>
        <begin position="44"/>
        <end position="189"/>
    </location>
</feature>
<organism evidence="2 3">
    <name type="scientific">Corallococcus carmarthensis</name>
    <dbReference type="NCBI Taxonomy" id="2316728"/>
    <lineage>
        <taxon>Bacteria</taxon>
        <taxon>Pseudomonadati</taxon>
        <taxon>Myxococcota</taxon>
        <taxon>Myxococcia</taxon>
        <taxon>Myxococcales</taxon>
        <taxon>Cystobacterineae</taxon>
        <taxon>Myxococcaceae</taxon>
        <taxon>Corallococcus</taxon>
    </lineage>
</organism>
<gene>
    <name evidence="2" type="ORF">D7X32_25605</name>
</gene>
<keyword evidence="3" id="KW-1185">Reference proteome</keyword>